<keyword evidence="5" id="KW-0808">Transferase</keyword>
<dbReference type="Pfam" id="PF00512">
    <property type="entry name" value="HisKA"/>
    <property type="match status" value="1"/>
</dbReference>
<dbReference type="InterPro" id="IPR003661">
    <property type="entry name" value="HisK_dim/P_dom"/>
</dbReference>
<dbReference type="PANTHER" id="PTHR45436">
    <property type="entry name" value="SENSOR HISTIDINE KINASE YKOH"/>
    <property type="match status" value="1"/>
</dbReference>
<dbReference type="EC" id="2.7.13.3" evidence="3"/>
<protein>
    <recommendedName>
        <fullName evidence="3">histidine kinase</fullName>
        <ecNumber evidence="3">2.7.13.3</ecNumber>
    </recommendedName>
</protein>
<feature type="domain" description="Histidine kinase" evidence="12">
    <location>
        <begin position="245"/>
        <end position="460"/>
    </location>
</feature>
<dbReference type="InterPro" id="IPR036097">
    <property type="entry name" value="HisK_dim/P_sf"/>
</dbReference>
<dbReference type="SMART" id="SM00387">
    <property type="entry name" value="HATPase_c"/>
    <property type="match status" value="1"/>
</dbReference>
<dbReference type="CDD" id="cd06225">
    <property type="entry name" value="HAMP"/>
    <property type="match status" value="1"/>
</dbReference>
<keyword evidence="4" id="KW-0597">Phosphoprotein</keyword>
<dbReference type="Gene3D" id="6.10.340.10">
    <property type="match status" value="1"/>
</dbReference>
<dbReference type="Pfam" id="PF02518">
    <property type="entry name" value="HATPase_c"/>
    <property type="match status" value="1"/>
</dbReference>
<dbReference type="SMART" id="SM00304">
    <property type="entry name" value="HAMP"/>
    <property type="match status" value="1"/>
</dbReference>
<dbReference type="RefSeq" id="WP_353715271.1">
    <property type="nucleotide sequence ID" value="NZ_CP159307.1"/>
</dbReference>
<reference evidence="14" key="1">
    <citation type="submission" date="2024-06" db="EMBL/GenBank/DDBJ databases">
        <title>A Novel Isolate, Dehalogenimonas sp. Strain 4OHTPN, Dechlorinates Aromatic 4 Hydroxy chlorothalonil by a Novel Reductive Dehalogenase.</title>
        <authorList>
            <person name="Liu G."/>
        </authorList>
    </citation>
    <scope>NUCLEOTIDE SEQUENCE</scope>
    <source>
        <strain evidence="14">4OHTPN</strain>
    </source>
</reference>
<keyword evidence="8 11" id="KW-1133">Transmembrane helix</keyword>
<evidence type="ECO:0000256" key="1">
    <source>
        <dbReference type="ARBA" id="ARBA00000085"/>
    </source>
</evidence>
<evidence type="ECO:0000256" key="5">
    <source>
        <dbReference type="ARBA" id="ARBA00022679"/>
    </source>
</evidence>
<keyword evidence="7" id="KW-0418">Kinase</keyword>
<keyword evidence="10 11" id="KW-0472">Membrane</keyword>
<dbReference type="FunFam" id="3.30.565.10:FF:000006">
    <property type="entry name" value="Sensor histidine kinase WalK"/>
    <property type="match status" value="1"/>
</dbReference>
<proteinExistence type="predicted"/>
<dbReference type="InterPro" id="IPR003660">
    <property type="entry name" value="HAMP_dom"/>
</dbReference>
<dbReference type="PANTHER" id="PTHR45436:SF15">
    <property type="entry name" value="SENSOR HISTIDINE KINASE CUSS"/>
    <property type="match status" value="1"/>
</dbReference>
<evidence type="ECO:0000256" key="3">
    <source>
        <dbReference type="ARBA" id="ARBA00012438"/>
    </source>
</evidence>
<dbReference type="InterPro" id="IPR050428">
    <property type="entry name" value="TCS_sensor_his_kinase"/>
</dbReference>
<dbReference type="SMART" id="SM00388">
    <property type="entry name" value="HisKA"/>
    <property type="match status" value="1"/>
</dbReference>
<dbReference type="AlphaFoldDB" id="A0AAU8GCF8"/>
<evidence type="ECO:0000259" key="13">
    <source>
        <dbReference type="PROSITE" id="PS50885"/>
    </source>
</evidence>
<organism evidence="14">
    <name type="scientific">Dehalogenimonas sp. 4OHTPN</name>
    <dbReference type="NCBI Taxonomy" id="3166643"/>
    <lineage>
        <taxon>Bacteria</taxon>
        <taxon>Bacillati</taxon>
        <taxon>Chloroflexota</taxon>
        <taxon>Dehalococcoidia</taxon>
        <taxon>Dehalococcoidales</taxon>
        <taxon>Dehalococcoidaceae</taxon>
        <taxon>Dehalogenimonas</taxon>
    </lineage>
</organism>
<keyword evidence="14" id="KW-0067">ATP-binding</keyword>
<dbReference type="InterPro" id="IPR005467">
    <property type="entry name" value="His_kinase_dom"/>
</dbReference>
<dbReference type="PRINTS" id="PR00344">
    <property type="entry name" value="BCTRLSENSOR"/>
</dbReference>
<sequence>MTLFKSVKFLLTIWYLFVLGALLLFFISISYVYLSNSLNSSFDDSLETTANNIRVNIGIINGSPVLEENPTVFFETQSLELLMLFDATGNQLQVMGDVFPIPGLDQLLDEAAAEKSAFATMNRPGREPTRIFLSPAAGDSNASILLIGRSTASVSQVLDQLAVIHVIGGLITLLLAGAGGLFMANRALKPVDEMTRAAQEISSTDLSRRIEVSANDELGKLAETLNQMIGRLDQSFTAQRRFTADASHELRTPAAIIQAESTLALSKSRNPEEYRSSLEVISRESEHMAGLIDKLLSVSRSDSGQPLKLDEIELDKLLKDLIEEFNPLCLSRHLACRINRLEPAKVIGDRLELRRLFINLYDNAIRYTPPGGSVTLSAAIRVGFAAVSVTDTGIGIPKENLAHIFDRFYRVDKARSRAEGGSGLGLAICRQIAEAHGGRIEVKSEPGHGSTFTVFLPLSDKPDHSGLPLRP</sequence>
<dbReference type="Pfam" id="PF00672">
    <property type="entry name" value="HAMP"/>
    <property type="match status" value="1"/>
</dbReference>
<dbReference type="Gene3D" id="3.30.565.10">
    <property type="entry name" value="Histidine kinase-like ATPase, C-terminal domain"/>
    <property type="match status" value="1"/>
</dbReference>
<comment type="catalytic activity">
    <reaction evidence="1">
        <text>ATP + protein L-histidine = ADP + protein N-phospho-L-histidine.</text>
        <dbReference type="EC" id="2.7.13.3"/>
    </reaction>
</comment>
<dbReference type="InterPro" id="IPR003594">
    <property type="entry name" value="HATPase_dom"/>
</dbReference>
<evidence type="ECO:0000256" key="10">
    <source>
        <dbReference type="ARBA" id="ARBA00023136"/>
    </source>
</evidence>
<keyword evidence="6 11" id="KW-0812">Transmembrane</keyword>
<evidence type="ECO:0000256" key="8">
    <source>
        <dbReference type="ARBA" id="ARBA00022989"/>
    </source>
</evidence>
<dbReference type="GO" id="GO:0000155">
    <property type="term" value="F:phosphorelay sensor kinase activity"/>
    <property type="evidence" value="ECO:0007669"/>
    <property type="project" value="InterPro"/>
</dbReference>
<dbReference type="SUPFAM" id="SSF158472">
    <property type="entry name" value="HAMP domain-like"/>
    <property type="match status" value="1"/>
</dbReference>
<dbReference type="FunFam" id="1.10.287.130:FF:000001">
    <property type="entry name" value="Two-component sensor histidine kinase"/>
    <property type="match status" value="1"/>
</dbReference>
<evidence type="ECO:0000256" key="7">
    <source>
        <dbReference type="ARBA" id="ARBA00022777"/>
    </source>
</evidence>
<accession>A0AAU8GCF8</accession>
<dbReference type="GO" id="GO:0005886">
    <property type="term" value="C:plasma membrane"/>
    <property type="evidence" value="ECO:0007669"/>
    <property type="project" value="TreeGrafter"/>
</dbReference>
<feature type="domain" description="HAMP" evidence="13">
    <location>
        <begin position="185"/>
        <end position="237"/>
    </location>
</feature>
<comment type="subcellular location">
    <subcellularLocation>
        <location evidence="2">Membrane</location>
        <topology evidence="2">Multi-pass membrane protein</topology>
    </subcellularLocation>
</comment>
<dbReference type="GO" id="GO:0005524">
    <property type="term" value="F:ATP binding"/>
    <property type="evidence" value="ECO:0007669"/>
    <property type="project" value="UniProtKB-KW"/>
</dbReference>
<dbReference type="Gene3D" id="1.10.287.130">
    <property type="match status" value="1"/>
</dbReference>
<dbReference type="PROSITE" id="PS50109">
    <property type="entry name" value="HIS_KIN"/>
    <property type="match status" value="1"/>
</dbReference>
<evidence type="ECO:0000256" key="2">
    <source>
        <dbReference type="ARBA" id="ARBA00004141"/>
    </source>
</evidence>
<dbReference type="InterPro" id="IPR004358">
    <property type="entry name" value="Sig_transdc_His_kin-like_C"/>
</dbReference>
<evidence type="ECO:0000256" key="11">
    <source>
        <dbReference type="SAM" id="Phobius"/>
    </source>
</evidence>
<dbReference type="SUPFAM" id="SSF47384">
    <property type="entry name" value="Homodimeric domain of signal transducing histidine kinase"/>
    <property type="match status" value="1"/>
</dbReference>
<dbReference type="EMBL" id="CP159307">
    <property type="protein sequence ID" value="XCH34086.1"/>
    <property type="molecule type" value="Genomic_DNA"/>
</dbReference>
<feature type="transmembrane region" description="Helical" evidence="11">
    <location>
        <begin position="12"/>
        <end position="34"/>
    </location>
</feature>
<dbReference type="InterPro" id="IPR036890">
    <property type="entry name" value="HATPase_C_sf"/>
</dbReference>
<name>A0AAU8GCF8_9CHLR</name>
<evidence type="ECO:0000256" key="4">
    <source>
        <dbReference type="ARBA" id="ARBA00022553"/>
    </source>
</evidence>
<evidence type="ECO:0000256" key="9">
    <source>
        <dbReference type="ARBA" id="ARBA00023012"/>
    </source>
</evidence>
<gene>
    <name evidence="14" type="ORF">ABV300_04195</name>
</gene>
<evidence type="ECO:0000313" key="14">
    <source>
        <dbReference type="EMBL" id="XCH34086.1"/>
    </source>
</evidence>
<evidence type="ECO:0000259" key="12">
    <source>
        <dbReference type="PROSITE" id="PS50109"/>
    </source>
</evidence>
<dbReference type="PROSITE" id="PS50885">
    <property type="entry name" value="HAMP"/>
    <property type="match status" value="1"/>
</dbReference>
<keyword evidence="14" id="KW-0547">Nucleotide-binding</keyword>
<feature type="transmembrane region" description="Helical" evidence="11">
    <location>
        <begin position="162"/>
        <end position="184"/>
    </location>
</feature>
<evidence type="ECO:0000256" key="6">
    <source>
        <dbReference type="ARBA" id="ARBA00022692"/>
    </source>
</evidence>
<dbReference type="CDD" id="cd00075">
    <property type="entry name" value="HATPase"/>
    <property type="match status" value="1"/>
</dbReference>
<dbReference type="SUPFAM" id="SSF55874">
    <property type="entry name" value="ATPase domain of HSP90 chaperone/DNA topoisomerase II/histidine kinase"/>
    <property type="match status" value="1"/>
</dbReference>
<dbReference type="CDD" id="cd00082">
    <property type="entry name" value="HisKA"/>
    <property type="match status" value="1"/>
</dbReference>
<keyword evidence="9" id="KW-0902">Two-component regulatory system</keyword>